<organism evidence="3 4">
    <name type="scientific">Aureobasidium mustum</name>
    <dbReference type="NCBI Taxonomy" id="2773714"/>
    <lineage>
        <taxon>Eukaryota</taxon>
        <taxon>Fungi</taxon>
        <taxon>Dikarya</taxon>
        <taxon>Ascomycota</taxon>
        <taxon>Pezizomycotina</taxon>
        <taxon>Dothideomycetes</taxon>
        <taxon>Dothideomycetidae</taxon>
        <taxon>Dothideales</taxon>
        <taxon>Saccotheciaceae</taxon>
        <taxon>Aureobasidium</taxon>
    </lineage>
</organism>
<reference evidence="3" key="1">
    <citation type="submission" date="2020-06" db="EMBL/GenBank/DDBJ databases">
        <authorList>
            <person name="Onetto C."/>
        </authorList>
    </citation>
    <scope>NUCLEOTIDE SEQUENCE</scope>
</reference>
<feature type="region of interest" description="Disordered" evidence="1">
    <location>
        <begin position="209"/>
        <end position="230"/>
    </location>
</feature>
<dbReference type="OrthoDB" id="5427833at2759"/>
<evidence type="ECO:0000256" key="1">
    <source>
        <dbReference type="SAM" id="MobiDB-lite"/>
    </source>
</evidence>
<dbReference type="Proteomes" id="UP000714618">
    <property type="component" value="Unassembled WGS sequence"/>
</dbReference>
<name>A0A9N8JGX4_9PEZI</name>
<proteinExistence type="predicted"/>
<protein>
    <recommendedName>
        <fullName evidence="5">Extracellular membrane protein CFEM domain-containing protein</fullName>
    </recommendedName>
</protein>
<feature type="chain" id="PRO_5040442476" description="Extracellular membrane protein CFEM domain-containing protein" evidence="2">
    <location>
        <begin position="21"/>
        <end position="253"/>
    </location>
</feature>
<evidence type="ECO:0008006" key="5">
    <source>
        <dbReference type="Google" id="ProtNLM"/>
    </source>
</evidence>
<evidence type="ECO:0000313" key="4">
    <source>
        <dbReference type="Proteomes" id="UP000714618"/>
    </source>
</evidence>
<comment type="caution">
    <text evidence="3">The sequence shown here is derived from an EMBL/GenBank/DDBJ whole genome shotgun (WGS) entry which is preliminary data.</text>
</comment>
<keyword evidence="2" id="KW-0732">Signal</keyword>
<dbReference type="EMBL" id="CAIJEO010000002">
    <property type="protein sequence ID" value="CAD0087173.1"/>
    <property type="molecule type" value="Genomic_DNA"/>
</dbReference>
<evidence type="ECO:0000256" key="2">
    <source>
        <dbReference type="SAM" id="SignalP"/>
    </source>
</evidence>
<accession>A0A9N8JGX4</accession>
<gene>
    <name evidence="3" type="ORF">AWRI4233_LOCUS1253</name>
</gene>
<dbReference type="AlphaFoldDB" id="A0A9N8JGX4"/>
<sequence>MYHPTMLFIAFLLVLQFASAVTLDDFTPRLDDLTGACQTIYTSDINGCDGQDFQSKECSPSCLSALLSVGSAVKSSCQGQHYGGSNIISAFMKGQGVSELCDNAASATQASSAQKIPASFSIGSSTMTVSDMTPTSTGIIVDTSSLSTSFVTALSTATIQPLPQYSSSSSADPAVFTGVTSTITGTSLAFATSTPSSVLMATETAISSTQAAKHTQTEDGSGGTPFDTSSAAHRSSASDLALLSGVFAFMFFY</sequence>
<evidence type="ECO:0000313" key="3">
    <source>
        <dbReference type="EMBL" id="CAD0087173.1"/>
    </source>
</evidence>
<keyword evidence="4" id="KW-1185">Reference proteome</keyword>
<feature type="signal peptide" evidence="2">
    <location>
        <begin position="1"/>
        <end position="20"/>
    </location>
</feature>